<dbReference type="RefSeq" id="XP_045952767.1">
    <property type="nucleotide sequence ID" value="XM_046109578.1"/>
</dbReference>
<dbReference type="EC" id="3.2.1.23" evidence="3 8"/>
<dbReference type="PROSITE" id="PS01182">
    <property type="entry name" value="GLYCOSYL_HYDROL_F35"/>
    <property type="match status" value="1"/>
</dbReference>
<dbReference type="InterPro" id="IPR001944">
    <property type="entry name" value="Glycoside_Hdrlase_35"/>
</dbReference>
<dbReference type="FunFam" id="2.60.120.260:FF:000065">
    <property type="entry name" value="Beta-galactosidase A"/>
    <property type="match status" value="1"/>
</dbReference>
<dbReference type="Pfam" id="PF10435">
    <property type="entry name" value="BetaGal_dom2"/>
    <property type="match status" value="1"/>
</dbReference>
<protein>
    <recommendedName>
        <fullName evidence="3 8">Beta-galactosidase</fullName>
        <ecNumber evidence="3 8">3.2.1.23</ecNumber>
    </recommendedName>
</protein>
<dbReference type="InterPro" id="IPR031330">
    <property type="entry name" value="Gly_Hdrlase_35_cat"/>
</dbReference>
<dbReference type="InterPro" id="IPR037110">
    <property type="entry name" value="Betagal_dom2_sf"/>
</dbReference>
<dbReference type="Gene3D" id="3.20.20.80">
    <property type="entry name" value="Glycosidases"/>
    <property type="match status" value="1"/>
</dbReference>
<dbReference type="Gene3D" id="2.60.120.260">
    <property type="entry name" value="Galactose-binding domain-like"/>
    <property type="match status" value="2"/>
</dbReference>
<evidence type="ECO:0000256" key="4">
    <source>
        <dbReference type="ARBA" id="ARBA00022729"/>
    </source>
</evidence>
<dbReference type="OrthoDB" id="1657402at2759"/>
<evidence type="ECO:0000256" key="8">
    <source>
        <dbReference type="RuleBase" id="RU000675"/>
    </source>
</evidence>
<feature type="domain" description="Beta-galactosidase" evidence="11">
    <location>
        <begin position="392"/>
        <end position="570"/>
    </location>
</feature>
<dbReference type="Gene3D" id="2.102.20.10">
    <property type="entry name" value="Beta-galactosidase, domain 2"/>
    <property type="match status" value="1"/>
</dbReference>
<dbReference type="GO" id="GO:0005975">
    <property type="term" value="P:carbohydrate metabolic process"/>
    <property type="evidence" value="ECO:0007669"/>
    <property type="project" value="InterPro"/>
</dbReference>
<gene>
    <name evidence="12" type="ORF">BKA67DRAFT_97308</name>
</gene>
<dbReference type="PRINTS" id="PR00742">
    <property type="entry name" value="GLHYDRLASE35"/>
</dbReference>
<sequence>MPLLSGIIFVLALFLSCLDSFDAFASGTQAEFKITPYRSSPLQDIVTWDEHSIFIRGERVVFFSGEFHPFRLPVPSLWLDIFQKIRSAGFTGVSFYVDWALLEGKPGNYSAEGVFALEPFFEAAKAAGLYLLARPGPYINAEVSGGGFPGWLQRIEGTLRTNASDYLAATENYMTSVIQTIAGAQITNGGPIILVQPENEYSQAISGVSFPNAAYMSYVENQFRKNGIVVPLISNDASPHGYNAPSQPAPVDIYGHDGYPVGFDCSNPEAWKGLSTNWRTLHLQQSPTTPYSIIEFQGGAFDPWGGVGFDKCLSLVNTEFERVYYKNNYGFGVSIYNLYMVFGGTNWGNLGHPGGYTSYDYGAAIAEDGSITREKYSELKLQANFIVASTDYLTAVPDTPSTTLYTTSSDLYVTPLKSNQTQFYVIRHNVFNSTSTTTYKLTLNSASLGNITVPQLDGSLSLNGRDSKIHVSDYDLGGTKLLYSTAEIFTWQKYDGGAVLVVYGGPGEQHELAVTRNAASGPVISSSAALRIQVTSTSVIVNWKTTSTDQYVQVGDLRIYAVDRNSAYNFWVVPIPGPEGDLYTKTEKSNLIVKAGYLVRRASINQGQLEIQGDLNATTSLTIFGGAPTRLTGLSFNGAPVDFAKHSNGTISAHLAYTSPQLNLPALKDLEWYYIDSLPETRGSYNDSLWASATLPSTNNTNRPLTTPTSLYASDYGYHAGVVLYRGNFIATGNETTVRFLTQGGTAYGSSAFIDSFFLGSTNGSKSAASSNATFSLPQLRPNETHVFTVVVDNLGLDEEWTVGSNTMKAPRGLLDYDLAGHSQSDVKWKLTGNLGGEDYADHARGPLNEGGLWAERQGYHLPNPPVDAWQKGLSPVDGIKAAGVGFFTTSFSLDIPKDYDIPLSIRLSNGNSTSAVRVQLYVNGWQYGKYVSNIGPQKVFPVPEGIWDYHGQNWLTVSMWGLNGEGGKLENIELVAGEAIATGRGDVNLSPSTTWTKRETAY</sequence>
<dbReference type="GO" id="GO:0004565">
    <property type="term" value="F:beta-galactosidase activity"/>
    <property type="evidence" value="ECO:0007669"/>
    <property type="project" value="UniProtKB-EC"/>
</dbReference>
<dbReference type="FunFam" id="3.20.20.80:FF:000040">
    <property type="entry name" value="Beta-galactosidase A"/>
    <property type="match status" value="1"/>
</dbReference>
<comment type="catalytic activity">
    <reaction evidence="1 8">
        <text>Hydrolysis of terminal non-reducing beta-D-galactose residues in beta-D-galactosides.</text>
        <dbReference type="EC" id="3.2.1.23"/>
    </reaction>
</comment>
<evidence type="ECO:0000313" key="13">
    <source>
        <dbReference type="Proteomes" id="UP000758603"/>
    </source>
</evidence>
<dbReference type="Proteomes" id="UP000758603">
    <property type="component" value="Unassembled WGS sequence"/>
</dbReference>
<dbReference type="SUPFAM" id="SSF117100">
    <property type="entry name" value="Beta-galactosidase LacA, domain 3"/>
    <property type="match status" value="1"/>
</dbReference>
<comment type="similarity">
    <text evidence="2 9">Belongs to the glycosyl hydrolase 35 family.</text>
</comment>
<feature type="signal peptide" evidence="10">
    <location>
        <begin position="1"/>
        <end position="20"/>
    </location>
</feature>
<evidence type="ECO:0000256" key="1">
    <source>
        <dbReference type="ARBA" id="ARBA00001412"/>
    </source>
</evidence>
<dbReference type="InterPro" id="IPR008979">
    <property type="entry name" value="Galactose-bd-like_sf"/>
</dbReference>
<dbReference type="SUPFAM" id="SSF51445">
    <property type="entry name" value="(Trans)glycosidases"/>
    <property type="match status" value="1"/>
</dbReference>
<evidence type="ECO:0000256" key="7">
    <source>
        <dbReference type="ARBA" id="ARBA00023295"/>
    </source>
</evidence>
<proteinExistence type="inferred from homology"/>
<dbReference type="InterPro" id="IPR019801">
    <property type="entry name" value="Glyco_hydro_35_CS"/>
</dbReference>
<dbReference type="Gene3D" id="2.60.390.10">
    <property type="entry name" value="Beta-galactosidase, domain 3"/>
    <property type="match status" value="1"/>
</dbReference>
<keyword evidence="7 8" id="KW-0326">Glycosidase</keyword>
<organism evidence="12 13">
    <name type="scientific">Truncatella angustata</name>
    <dbReference type="NCBI Taxonomy" id="152316"/>
    <lineage>
        <taxon>Eukaryota</taxon>
        <taxon>Fungi</taxon>
        <taxon>Dikarya</taxon>
        <taxon>Ascomycota</taxon>
        <taxon>Pezizomycotina</taxon>
        <taxon>Sordariomycetes</taxon>
        <taxon>Xylariomycetidae</taxon>
        <taxon>Amphisphaeriales</taxon>
        <taxon>Sporocadaceae</taxon>
        <taxon>Truncatella</taxon>
    </lineage>
</organism>
<dbReference type="InterPro" id="IPR018954">
    <property type="entry name" value="Betagal_dom2"/>
</dbReference>
<feature type="chain" id="PRO_5040264411" description="Beta-galactosidase" evidence="10">
    <location>
        <begin position="21"/>
        <end position="1003"/>
    </location>
</feature>
<dbReference type="GeneID" id="70138469"/>
<keyword evidence="5 8" id="KW-0378">Hydrolase</keyword>
<evidence type="ECO:0000256" key="2">
    <source>
        <dbReference type="ARBA" id="ARBA00009809"/>
    </source>
</evidence>
<comment type="caution">
    <text evidence="12">The sequence shown here is derived from an EMBL/GenBank/DDBJ whole genome shotgun (WGS) entry which is preliminary data.</text>
</comment>
<dbReference type="SUPFAM" id="SSF49785">
    <property type="entry name" value="Galactose-binding domain-like"/>
    <property type="match status" value="2"/>
</dbReference>
<dbReference type="Pfam" id="PF13364">
    <property type="entry name" value="BetaGal_ABD2"/>
    <property type="match status" value="2"/>
</dbReference>
<keyword evidence="4 10" id="KW-0732">Signal</keyword>
<evidence type="ECO:0000256" key="6">
    <source>
        <dbReference type="ARBA" id="ARBA00023180"/>
    </source>
</evidence>
<evidence type="ECO:0000256" key="9">
    <source>
        <dbReference type="RuleBase" id="RU003679"/>
    </source>
</evidence>
<reference evidence="12" key="1">
    <citation type="journal article" date="2021" name="Nat. Commun.">
        <title>Genetic determinants of endophytism in the Arabidopsis root mycobiome.</title>
        <authorList>
            <person name="Mesny F."/>
            <person name="Miyauchi S."/>
            <person name="Thiergart T."/>
            <person name="Pickel B."/>
            <person name="Atanasova L."/>
            <person name="Karlsson M."/>
            <person name="Huettel B."/>
            <person name="Barry K.W."/>
            <person name="Haridas S."/>
            <person name="Chen C."/>
            <person name="Bauer D."/>
            <person name="Andreopoulos W."/>
            <person name="Pangilinan J."/>
            <person name="LaButti K."/>
            <person name="Riley R."/>
            <person name="Lipzen A."/>
            <person name="Clum A."/>
            <person name="Drula E."/>
            <person name="Henrissat B."/>
            <person name="Kohler A."/>
            <person name="Grigoriev I.V."/>
            <person name="Martin F.M."/>
            <person name="Hacquard S."/>
        </authorList>
    </citation>
    <scope>NUCLEOTIDE SEQUENCE</scope>
    <source>
        <strain evidence="12">MPI-SDFR-AT-0073</strain>
    </source>
</reference>
<accession>A0A9P8RHR9</accession>
<evidence type="ECO:0000256" key="3">
    <source>
        <dbReference type="ARBA" id="ARBA00012756"/>
    </source>
</evidence>
<dbReference type="SMART" id="SM01029">
    <property type="entry name" value="BetaGal_dom2"/>
    <property type="match status" value="1"/>
</dbReference>
<keyword evidence="6" id="KW-0325">Glycoprotein</keyword>
<dbReference type="PANTHER" id="PTHR23421">
    <property type="entry name" value="BETA-GALACTOSIDASE RELATED"/>
    <property type="match status" value="1"/>
</dbReference>
<dbReference type="FunFam" id="2.102.20.10:FF:000001">
    <property type="entry name" value="Beta-galactosidase A"/>
    <property type="match status" value="1"/>
</dbReference>
<evidence type="ECO:0000256" key="10">
    <source>
        <dbReference type="SAM" id="SignalP"/>
    </source>
</evidence>
<dbReference type="Pfam" id="PF13363">
    <property type="entry name" value="BetaGal_dom3"/>
    <property type="match status" value="1"/>
</dbReference>
<dbReference type="AlphaFoldDB" id="A0A9P8RHR9"/>
<dbReference type="Pfam" id="PF01301">
    <property type="entry name" value="Glyco_hydro_35"/>
    <property type="match status" value="1"/>
</dbReference>
<dbReference type="InterPro" id="IPR036833">
    <property type="entry name" value="BetaGal_dom3_sf"/>
</dbReference>
<dbReference type="InterPro" id="IPR025972">
    <property type="entry name" value="BetaGal_dom3"/>
</dbReference>
<dbReference type="InterPro" id="IPR025300">
    <property type="entry name" value="BetaGal_jelly_roll_dom"/>
</dbReference>
<dbReference type="SUPFAM" id="SSF51011">
    <property type="entry name" value="Glycosyl hydrolase domain"/>
    <property type="match status" value="1"/>
</dbReference>
<dbReference type="InterPro" id="IPR017853">
    <property type="entry name" value="GH"/>
</dbReference>
<evidence type="ECO:0000259" key="11">
    <source>
        <dbReference type="SMART" id="SM01029"/>
    </source>
</evidence>
<dbReference type="EMBL" id="JAGPXC010000010">
    <property type="protein sequence ID" value="KAH6646253.1"/>
    <property type="molecule type" value="Genomic_DNA"/>
</dbReference>
<evidence type="ECO:0000256" key="5">
    <source>
        <dbReference type="ARBA" id="ARBA00022801"/>
    </source>
</evidence>
<name>A0A9P8RHR9_9PEZI</name>
<evidence type="ECO:0000313" key="12">
    <source>
        <dbReference type="EMBL" id="KAH6646253.1"/>
    </source>
</evidence>
<keyword evidence="13" id="KW-1185">Reference proteome</keyword>